<dbReference type="EMBL" id="CAJVPK010000376">
    <property type="protein sequence ID" value="CAG8501627.1"/>
    <property type="molecule type" value="Genomic_DNA"/>
</dbReference>
<dbReference type="Gene3D" id="3.40.50.300">
    <property type="entry name" value="P-loop containing nucleotide triphosphate hydrolases"/>
    <property type="match status" value="1"/>
</dbReference>
<accession>A0A9N9F0U1</accession>
<sequence length="438" mass="50103">MKRTTLLLNQMIMPRESINLHTNTGIKIPYNKRIEQDLRHDLSVFIKENNNKINNVFDIQIPDLKTLEKGTKPEADVANEELVKRPLVVEHLKRIFNPNKNVSNYYMICGEHGTGKTTLTKIASKEVGKGVIYFDVPENPTIEKFGMAFGKVLNFTFEEHISFTAQLINKILGITPGRLIGFGIIFDNKAFDPNFSFIEKPRLEKWERVLEAFKCTSTLYKKKYGKPPVIIYDSISLLIPKYLEILDTLQDGAKKGADERKFVAVFVSSEGSVPQRMEQRSASSRADKPLIEIGDLSKEETMEYLIKKRGINSVEAERLYDLVGGRLVNLKSVADKSLAGQSFEDIKTIVFNNIFNNFEKAKINPNQKNHEIAKIIIRALLNSNNILHVSMLRELTKVEPNQLLENNVFAYHPSNKTVTFQSRSIEFYIRENADKFIK</sequence>
<keyword evidence="2" id="KW-1185">Reference proteome</keyword>
<proteinExistence type="predicted"/>
<dbReference type="Proteomes" id="UP000789706">
    <property type="component" value="Unassembled WGS sequence"/>
</dbReference>
<protein>
    <submittedName>
        <fullName evidence="1">11536_t:CDS:1</fullName>
    </submittedName>
</protein>
<gene>
    <name evidence="1" type="ORF">DEBURN_LOCUS4707</name>
</gene>
<evidence type="ECO:0000313" key="2">
    <source>
        <dbReference type="Proteomes" id="UP000789706"/>
    </source>
</evidence>
<evidence type="ECO:0000313" key="1">
    <source>
        <dbReference type="EMBL" id="CAG8501627.1"/>
    </source>
</evidence>
<dbReference type="PANTHER" id="PTHR36168">
    <property type="entry name" value="CHROMOSOME 1, WHOLE GENOME SHOTGUN SEQUENCE"/>
    <property type="match status" value="1"/>
</dbReference>
<dbReference type="SUPFAM" id="SSF52540">
    <property type="entry name" value="P-loop containing nucleoside triphosphate hydrolases"/>
    <property type="match status" value="1"/>
</dbReference>
<dbReference type="AlphaFoldDB" id="A0A9N9F0U1"/>
<dbReference type="PANTHER" id="PTHR36168:SF1">
    <property type="entry name" value="ORC1-LIKE AAA ATPASE DOMAIN-CONTAINING PROTEIN"/>
    <property type="match status" value="1"/>
</dbReference>
<comment type="caution">
    <text evidence="1">The sequence shown here is derived from an EMBL/GenBank/DDBJ whole genome shotgun (WGS) entry which is preliminary data.</text>
</comment>
<dbReference type="OrthoDB" id="2432464at2759"/>
<reference evidence="1" key="1">
    <citation type="submission" date="2021-06" db="EMBL/GenBank/DDBJ databases">
        <authorList>
            <person name="Kallberg Y."/>
            <person name="Tangrot J."/>
            <person name="Rosling A."/>
        </authorList>
    </citation>
    <scope>NUCLEOTIDE SEQUENCE</scope>
    <source>
        <strain evidence="1">AZ414A</strain>
    </source>
</reference>
<name>A0A9N9F0U1_9GLOM</name>
<organism evidence="1 2">
    <name type="scientific">Diversispora eburnea</name>
    <dbReference type="NCBI Taxonomy" id="1213867"/>
    <lineage>
        <taxon>Eukaryota</taxon>
        <taxon>Fungi</taxon>
        <taxon>Fungi incertae sedis</taxon>
        <taxon>Mucoromycota</taxon>
        <taxon>Glomeromycotina</taxon>
        <taxon>Glomeromycetes</taxon>
        <taxon>Diversisporales</taxon>
        <taxon>Diversisporaceae</taxon>
        <taxon>Diversispora</taxon>
    </lineage>
</organism>
<dbReference type="InterPro" id="IPR027417">
    <property type="entry name" value="P-loop_NTPase"/>
</dbReference>